<sequence>MVIPTQLGTMRYLSGKVTAISAHSEELDGIDPLNSHGLSGKFPLCRR</sequence>
<evidence type="ECO:0000313" key="2">
    <source>
        <dbReference type="Proteomes" id="UP000199187"/>
    </source>
</evidence>
<organism evidence="1 2">
    <name type="scientific">Kosakonia arachidis</name>
    <dbReference type="NCBI Taxonomy" id="551989"/>
    <lineage>
        <taxon>Bacteria</taxon>
        <taxon>Pseudomonadati</taxon>
        <taxon>Pseudomonadota</taxon>
        <taxon>Gammaproteobacteria</taxon>
        <taxon>Enterobacterales</taxon>
        <taxon>Enterobacteriaceae</taxon>
        <taxon>Kosakonia</taxon>
    </lineage>
</organism>
<dbReference type="EMBL" id="FPAU01000003">
    <property type="protein sequence ID" value="SFT92551.1"/>
    <property type="molecule type" value="Genomic_DNA"/>
</dbReference>
<protein>
    <submittedName>
        <fullName evidence="1">Uncharacterized protein</fullName>
    </submittedName>
</protein>
<proteinExistence type="predicted"/>
<name>A0A1I7BZF1_9ENTR</name>
<dbReference type="Proteomes" id="UP000199187">
    <property type="component" value="Unassembled WGS sequence"/>
</dbReference>
<dbReference type="RefSeq" id="WP_244316529.1">
    <property type="nucleotide sequence ID" value="NZ_CP045300.1"/>
</dbReference>
<reference evidence="2" key="1">
    <citation type="submission" date="2016-10" db="EMBL/GenBank/DDBJ databases">
        <authorList>
            <person name="Varghese N."/>
            <person name="Submissions S."/>
        </authorList>
    </citation>
    <scope>NUCLEOTIDE SEQUENCE [LARGE SCALE GENOMIC DNA]</scope>
    <source>
        <strain evidence="2">Ah-143</strain>
    </source>
</reference>
<gene>
    <name evidence="1" type="ORF">SAMN05192562_10360</name>
</gene>
<keyword evidence="2" id="KW-1185">Reference proteome</keyword>
<accession>A0A1I7BZF1</accession>
<evidence type="ECO:0000313" key="1">
    <source>
        <dbReference type="EMBL" id="SFT92551.1"/>
    </source>
</evidence>
<dbReference type="AlphaFoldDB" id="A0A1I7BZF1"/>